<dbReference type="PRINTS" id="PR01549">
    <property type="entry name" value="AUTOINDCRSYN"/>
</dbReference>
<dbReference type="GO" id="GO:0009372">
    <property type="term" value="P:quorum sensing"/>
    <property type="evidence" value="ECO:0007669"/>
    <property type="project" value="UniProtKB-UniRule"/>
</dbReference>
<dbReference type="OrthoDB" id="6169313at2"/>
<comment type="similarity">
    <text evidence="5 6">Belongs to the autoinducer synthase family.</text>
</comment>
<reference evidence="8" key="1">
    <citation type="submission" date="2016-10" db="EMBL/GenBank/DDBJ databases">
        <authorList>
            <person name="Varghese N."/>
            <person name="Submissions S."/>
        </authorList>
    </citation>
    <scope>NUCLEOTIDE SEQUENCE [LARGE SCALE GENOMIC DNA]</scope>
    <source>
        <strain evidence="8">DSM 23413</strain>
    </source>
</reference>
<sequence>MLRYLYASQLDDYPLLADTMFRDRADQFRTRLGWDVTVNAEGHERDEYDDLDPLYVIWECPDGRHGGSMRFLPTAGPVMVNDVFGHLTGGAPIRDPSIWECTRFCLARHAKSNVAAALMLGGGEIMRGFGIRHFVGVFDARMVRIYRAIGASPKVLGSEGEGRDRISVGLWSFSPQARDRVARRAGISPDLSRIWFHSAVRQHRAALAHPSRSESVALRRHLA</sequence>
<dbReference type="PANTHER" id="PTHR39322">
    <property type="entry name" value="ACYL-HOMOSERINE-LACTONE SYNTHASE"/>
    <property type="match status" value="1"/>
</dbReference>
<dbReference type="GO" id="GO:0007165">
    <property type="term" value="P:signal transduction"/>
    <property type="evidence" value="ECO:0007669"/>
    <property type="project" value="TreeGrafter"/>
</dbReference>
<keyword evidence="3 6" id="KW-0949">S-adenosyl-L-methionine</keyword>
<evidence type="ECO:0000313" key="8">
    <source>
        <dbReference type="Proteomes" id="UP000236742"/>
    </source>
</evidence>
<dbReference type="Gene3D" id="3.40.630.30">
    <property type="match status" value="1"/>
</dbReference>
<evidence type="ECO:0000256" key="1">
    <source>
        <dbReference type="ARBA" id="ARBA00022654"/>
    </source>
</evidence>
<evidence type="ECO:0000256" key="6">
    <source>
        <dbReference type="RuleBase" id="RU361135"/>
    </source>
</evidence>
<accession>A0A1H5SLR8</accession>
<dbReference type="Proteomes" id="UP000236742">
    <property type="component" value="Unassembled WGS sequence"/>
</dbReference>
<proteinExistence type="inferred from homology"/>
<evidence type="ECO:0000256" key="2">
    <source>
        <dbReference type="ARBA" id="ARBA00022679"/>
    </source>
</evidence>
<dbReference type="EC" id="2.3.1.184" evidence="6"/>
<keyword evidence="1 5" id="KW-0673">Quorum sensing</keyword>
<dbReference type="PANTHER" id="PTHR39322:SF1">
    <property type="entry name" value="ISOVALERYL-HOMOSERINE LACTONE SYNTHASE"/>
    <property type="match status" value="1"/>
</dbReference>
<keyword evidence="2 6" id="KW-0808">Transferase</keyword>
<dbReference type="Pfam" id="PF00765">
    <property type="entry name" value="Autoind_synth"/>
    <property type="match status" value="1"/>
</dbReference>
<evidence type="ECO:0000256" key="5">
    <source>
        <dbReference type="PROSITE-ProRule" id="PRU00533"/>
    </source>
</evidence>
<dbReference type="InterPro" id="IPR001690">
    <property type="entry name" value="Autoind_synthase"/>
</dbReference>
<comment type="catalytic activity">
    <reaction evidence="6">
        <text>a fatty acyl-[ACP] + S-adenosyl-L-methionine = an N-acyl-L-homoserine lactone + S-methyl-5'-thioadenosine + holo-[ACP] + H(+)</text>
        <dbReference type="Rhea" id="RHEA:10096"/>
        <dbReference type="Rhea" id="RHEA-COMP:9685"/>
        <dbReference type="Rhea" id="RHEA-COMP:14125"/>
        <dbReference type="ChEBI" id="CHEBI:15378"/>
        <dbReference type="ChEBI" id="CHEBI:17509"/>
        <dbReference type="ChEBI" id="CHEBI:55474"/>
        <dbReference type="ChEBI" id="CHEBI:59789"/>
        <dbReference type="ChEBI" id="CHEBI:64479"/>
        <dbReference type="ChEBI" id="CHEBI:138651"/>
        <dbReference type="EC" id="2.3.1.184"/>
    </reaction>
</comment>
<evidence type="ECO:0000256" key="3">
    <source>
        <dbReference type="ARBA" id="ARBA00022691"/>
    </source>
</evidence>
<name>A0A1H5SLR8_9RHOB</name>
<evidence type="ECO:0000256" key="4">
    <source>
        <dbReference type="ARBA" id="ARBA00022929"/>
    </source>
</evidence>
<dbReference type="GO" id="GO:0061579">
    <property type="term" value="F:N-acyl homoserine lactone synthase activity"/>
    <property type="evidence" value="ECO:0007669"/>
    <property type="project" value="UniProtKB-UniRule"/>
</dbReference>
<dbReference type="InterPro" id="IPR016181">
    <property type="entry name" value="Acyl_CoA_acyltransferase"/>
</dbReference>
<gene>
    <name evidence="7" type="ORF">SAMN05421751_101610</name>
</gene>
<evidence type="ECO:0000313" key="7">
    <source>
        <dbReference type="EMBL" id="SEF51455.1"/>
    </source>
</evidence>
<organism evidence="7 8">
    <name type="scientific">Jhaorihella thermophila</name>
    <dbReference type="NCBI Taxonomy" id="488547"/>
    <lineage>
        <taxon>Bacteria</taxon>
        <taxon>Pseudomonadati</taxon>
        <taxon>Pseudomonadota</taxon>
        <taxon>Alphaproteobacteria</taxon>
        <taxon>Rhodobacterales</taxon>
        <taxon>Paracoccaceae</taxon>
        <taxon>Jhaorihella</taxon>
    </lineage>
</organism>
<protein>
    <recommendedName>
        <fullName evidence="6">Acyl-homoserine-lactone synthase</fullName>
        <ecNumber evidence="6">2.3.1.184</ecNumber>
    </recommendedName>
    <alternativeName>
        <fullName evidence="6">Autoinducer synthesis protein</fullName>
    </alternativeName>
</protein>
<dbReference type="SUPFAM" id="SSF55729">
    <property type="entry name" value="Acyl-CoA N-acyltransferases (Nat)"/>
    <property type="match status" value="1"/>
</dbReference>
<dbReference type="AlphaFoldDB" id="A0A1H5SLR8"/>
<keyword evidence="4 5" id="KW-0071">Autoinducer synthesis</keyword>
<dbReference type="EMBL" id="FNVD01000001">
    <property type="protein sequence ID" value="SEF51455.1"/>
    <property type="molecule type" value="Genomic_DNA"/>
</dbReference>
<dbReference type="PROSITE" id="PS51187">
    <property type="entry name" value="AUTOINDUCER_SYNTH_2"/>
    <property type="match status" value="1"/>
</dbReference>
<keyword evidence="8" id="KW-1185">Reference proteome</keyword>
<dbReference type="RefSeq" id="WP_104006581.1">
    <property type="nucleotide sequence ID" value="NZ_FNVD01000001.1"/>
</dbReference>